<evidence type="ECO:0000256" key="1">
    <source>
        <dbReference type="SAM" id="MobiDB-lite"/>
    </source>
</evidence>
<gene>
    <name evidence="2" type="ORF">PoB_004932500</name>
</gene>
<accession>A0AAV4BU44</accession>
<sequence>MGDRRTSKGCCSHEGDNLIVTLCHDPVFPSGNSFNQSKFQDSIEYCLMVRTHSDLKFFIALENIDSRTPKLRIQSGDAKLTPPGTSSPQQGDLKLSCPLSGKGAGGGARTRNRKVPAGRGC</sequence>
<reference evidence="2 3" key="1">
    <citation type="journal article" date="2021" name="Elife">
        <title>Chloroplast acquisition without the gene transfer in kleptoplastic sea slugs, Plakobranchus ocellatus.</title>
        <authorList>
            <person name="Maeda T."/>
            <person name="Takahashi S."/>
            <person name="Yoshida T."/>
            <person name="Shimamura S."/>
            <person name="Takaki Y."/>
            <person name="Nagai Y."/>
            <person name="Toyoda A."/>
            <person name="Suzuki Y."/>
            <person name="Arimoto A."/>
            <person name="Ishii H."/>
            <person name="Satoh N."/>
            <person name="Nishiyama T."/>
            <person name="Hasebe M."/>
            <person name="Maruyama T."/>
            <person name="Minagawa J."/>
            <person name="Obokata J."/>
            <person name="Shigenobu S."/>
        </authorList>
    </citation>
    <scope>NUCLEOTIDE SEQUENCE [LARGE SCALE GENOMIC DNA]</scope>
</reference>
<keyword evidence="3" id="KW-1185">Reference proteome</keyword>
<comment type="caution">
    <text evidence="2">The sequence shown here is derived from an EMBL/GenBank/DDBJ whole genome shotgun (WGS) entry which is preliminary data.</text>
</comment>
<protein>
    <submittedName>
        <fullName evidence="2">Uncharacterized protein</fullName>
    </submittedName>
</protein>
<name>A0AAV4BU44_9GAST</name>
<organism evidence="2 3">
    <name type="scientific">Plakobranchus ocellatus</name>
    <dbReference type="NCBI Taxonomy" id="259542"/>
    <lineage>
        <taxon>Eukaryota</taxon>
        <taxon>Metazoa</taxon>
        <taxon>Spiralia</taxon>
        <taxon>Lophotrochozoa</taxon>
        <taxon>Mollusca</taxon>
        <taxon>Gastropoda</taxon>
        <taxon>Heterobranchia</taxon>
        <taxon>Euthyneura</taxon>
        <taxon>Panpulmonata</taxon>
        <taxon>Sacoglossa</taxon>
        <taxon>Placobranchoidea</taxon>
        <taxon>Plakobranchidae</taxon>
        <taxon>Plakobranchus</taxon>
    </lineage>
</organism>
<dbReference type="EMBL" id="BLXT01005456">
    <property type="protein sequence ID" value="GFO22820.1"/>
    <property type="molecule type" value="Genomic_DNA"/>
</dbReference>
<feature type="compositionally biased region" description="Basic residues" evidence="1">
    <location>
        <begin position="110"/>
        <end position="121"/>
    </location>
</feature>
<feature type="region of interest" description="Disordered" evidence="1">
    <location>
        <begin position="70"/>
        <end position="121"/>
    </location>
</feature>
<proteinExistence type="predicted"/>
<dbReference type="Proteomes" id="UP000735302">
    <property type="component" value="Unassembled WGS sequence"/>
</dbReference>
<evidence type="ECO:0000313" key="3">
    <source>
        <dbReference type="Proteomes" id="UP000735302"/>
    </source>
</evidence>
<dbReference type="AlphaFoldDB" id="A0AAV4BU44"/>
<evidence type="ECO:0000313" key="2">
    <source>
        <dbReference type="EMBL" id="GFO22820.1"/>
    </source>
</evidence>